<dbReference type="GO" id="GO:0003743">
    <property type="term" value="F:translation initiation factor activity"/>
    <property type="evidence" value="ECO:0007669"/>
    <property type="project" value="UniProtKB-KW"/>
</dbReference>
<name>A0A5N5JC01_9ROSI</name>
<evidence type="ECO:0000313" key="6">
    <source>
        <dbReference type="Proteomes" id="UP000326939"/>
    </source>
</evidence>
<sequence length="94" mass="10392">MRLSMTAMKAADAREVSASVSAIASEKIKAEKEANAGKKKQVGKRKQLHVDKPEDDLVVNPYDTLDDYDFMKSVSVIGITFLGSAFFIYTMIDD</sequence>
<evidence type="ECO:0000256" key="4">
    <source>
        <dbReference type="SAM" id="Phobius"/>
    </source>
</evidence>
<keyword evidence="6" id="KW-1185">Reference proteome</keyword>
<keyword evidence="4" id="KW-0812">Transmembrane</keyword>
<dbReference type="PANTHER" id="PTHR21681">
    <property type="entry name" value="EUKARYOTIC TRANSLATION INITIATION FACTOR 3 SUBUNIT J"/>
    <property type="match status" value="1"/>
</dbReference>
<keyword evidence="1" id="KW-0963">Cytoplasm</keyword>
<dbReference type="Proteomes" id="UP000326939">
    <property type="component" value="Chromosome 17"/>
</dbReference>
<keyword evidence="2" id="KW-0396">Initiation factor</keyword>
<feature type="transmembrane region" description="Helical" evidence="4">
    <location>
        <begin position="74"/>
        <end position="92"/>
    </location>
</feature>
<dbReference type="PANTHER" id="PTHR21681:SF0">
    <property type="entry name" value="EUKARYOTIC TRANSLATION INITIATION FACTOR 3 SUBUNIT J"/>
    <property type="match status" value="1"/>
</dbReference>
<dbReference type="InterPro" id="IPR013906">
    <property type="entry name" value="eIF3j"/>
</dbReference>
<keyword evidence="4" id="KW-1133">Transmembrane helix</keyword>
<comment type="caution">
    <text evidence="5">The sequence shown here is derived from an EMBL/GenBank/DDBJ whole genome shotgun (WGS) entry which is preliminary data.</text>
</comment>
<protein>
    <submittedName>
        <fullName evidence="5">Uncharacterized protein</fullName>
    </submittedName>
</protein>
<dbReference type="GO" id="GO:0005852">
    <property type="term" value="C:eukaryotic translation initiation factor 3 complex"/>
    <property type="evidence" value="ECO:0007669"/>
    <property type="project" value="InterPro"/>
</dbReference>
<dbReference type="Gene3D" id="1.10.246.60">
    <property type="entry name" value="Eukaryotic translation initiation factor 3 like domains"/>
    <property type="match status" value="1"/>
</dbReference>
<reference evidence="6" key="1">
    <citation type="journal article" date="2019" name="Gigascience">
        <title>De novo genome assembly of the endangered Acer yangbiense, a plant species with extremely small populations endemic to Yunnan Province, China.</title>
        <authorList>
            <person name="Yang J."/>
            <person name="Wariss H.M."/>
            <person name="Tao L."/>
            <person name="Zhang R."/>
            <person name="Yun Q."/>
            <person name="Hollingsworth P."/>
            <person name="Dao Z."/>
            <person name="Luo G."/>
            <person name="Guo H."/>
            <person name="Ma Y."/>
            <person name="Sun W."/>
        </authorList>
    </citation>
    <scope>NUCLEOTIDE SEQUENCE [LARGE SCALE GENOMIC DNA]</scope>
    <source>
        <strain evidence="6">cv. br00</strain>
    </source>
</reference>
<dbReference type="AlphaFoldDB" id="A0A5N5JC01"/>
<dbReference type="EMBL" id="VDCV01000017">
    <property type="protein sequence ID" value="KAB5516789.1"/>
    <property type="molecule type" value="Genomic_DNA"/>
</dbReference>
<dbReference type="Pfam" id="PF08597">
    <property type="entry name" value="eIF3_subunit"/>
    <property type="match status" value="1"/>
</dbReference>
<proteinExistence type="predicted"/>
<evidence type="ECO:0000256" key="3">
    <source>
        <dbReference type="ARBA" id="ARBA00022917"/>
    </source>
</evidence>
<gene>
    <name evidence="5" type="ORF">DKX38_027437</name>
</gene>
<organism evidence="5 6">
    <name type="scientific">Salix brachista</name>
    <dbReference type="NCBI Taxonomy" id="2182728"/>
    <lineage>
        <taxon>Eukaryota</taxon>
        <taxon>Viridiplantae</taxon>
        <taxon>Streptophyta</taxon>
        <taxon>Embryophyta</taxon>
        <taxon>Tracheophyta</taxon>
        <taxon>Spermatophyta</taxon>
        <taxon>Magnoliopsida</taxon>
        <taxon>eudicotyledons</taxon>
        <taxon>Gunneridae</taxon>
        <taxon>Pentapetalae</taxon>
        <taxon>rosids</taxon>
        <taxon>fabids</taxon>
        <taxon>Malpighiales</taxon>
        <taxon>Salicaceae</taxon>
        <taxon>Saliceae</taxon>
        <taxon>Salix</taxon>
    </lineage>
</organism>
<evidence type="ECO:0000256" key="2">
    <source>
        <dbReference type="ARBA" id="ARBA00022540"/>
    </source>
</evidence>
<accession>A0A5N5JC01</accession>
<keyword evidence="4" id="KW-0472">Membrane</keyword>
<evidence type="ECO:0000256" key="1">
    <source>
        <dbReference type="ARBA" id="ARBA00022490"/>
    </source>
</evidence>
<dbReference type="InterPro" id="IPR023194">
    <property type="entry name" value="eIF3-like_dom_sf"/>
</dbReference>
<keyword evidence="3" id="KW-0648">Protein biosynthesis</keyword>
<evidence type="ECO:0000313" key="5">
    <source>
        <dbReference type="EMBL" id="KAB5516789.1"/>
    </source>
</evidence>